<feature type="transmembrane region" description="Helical" evidence="1">
    <location>
        <begin position="60"/>
        <end position="82"/>
    </location>
</feature>
<gene>
    <name evidence="2" type="ORF">UT72_C0025G0002</name>
</gene>
<proteinExistence type="predicted"/>
<feature type="transmembrane region" description="Helical" evidence="1">
    <location>
        <begin position="332"/>
        <end position="351"/>
    </location>
</feature>
<keyword evidence="1" id="KW-1133">Transmembrane helix</keyword>
<comment type="caution">
    <text evidence="2">The sequence shown here is derived from an EMBL/GenBank/DDBJ whole genome shotgun (WGS) entry which is preliminary data.</text>
</comment>
<feature type="transmembrane region" description="Helical" evidence="1">
    <location>
        <begin position="91"/>
        <end position="109"/>
    </location>
</feature>
<dbReference type="AlphaFoldDB" id="A0A0G0QCV8"/>
<evidence type="ECO:0000313" key="3">
    <source>
        <dbReference type="Proteomes" id="UP000034687"/>
    </source>
</evidence>
<feature type="transmembrane region" description="Helical" evidence="1">
    <location>
        <begin position="270"/>
        <end position="288"/>
    </location>
</feature>
<dbReference type="EMBL" id="LBXW01000025">
    <property type="protein sequence ID" value="KKR38003.1"/>
    <property type="molecule type" value="Genomic_DNA"/>
</dbReference>
<keyword evidence="1" id="KW-0472">Membrane</keyword>
<name>A0A0G0QCV8_9BACT</name>
<evidence type="ECO:0000256" key="1">
    <source>
        <dbReference type="SAM" id="Phobius"/>
    </source>
</evidence>
<sequence>MNMKRTFSKEIILFIFGILLSLAIRLFFALKGAALADVLRMYEVAQKVLSGGNPYQTYGFYIYPPLWMQVEYFSLLVSRVFLIPFQTVIKIWPNVADLLIGIVIYVFLTKNKVKPAISVPWSLFYILNPVSILISSVHGQFDSIVSLFTLLSIFFITFFKTPKFFYLSALMLGIAIAFKPNPVMLLPFFLLYKNVNFIKRIKYLLVTAVPITLTLLPYVFISPREVLTSILGYSGAYDFGYAAIFRGLWYQNNANYWFPYSDQFLSISKVLFLFLSIFIYFFFANPPAGRAGKKVYVSSLALYLLFLIVYFGISGQYYLWIIPLAIIAREKLVILFSILVTFALLAFYLFFNPSLIISSIVTKPFQSIFMSVYFFANVFLWIFCLFWLVKLIRNYVPVHKVR</sequence>
<feature type="transmembrane region" description="Helical" evidence="1">
    <location>
        <begin position="300"/>
        <end position="320"/>
    </location>
</feature>
<organism evidence="2 3">
    <name type="scientific">Candidatus Woesebacteria bacterium GW2011_GWB1_40_101</name>
    <dbReference type="NCBI Taxonomy" id="1618575"/>
    <lineage>
        <taxon>Bacteria</taxon>
        <taxon>Candidatus Woeseibacteriota</taxon>
    </lineage>
</organism>
<evidence type="ECO:0000313" key="2">
    <source>
        <dbReference type="EMBL" id="KKR38003.1"/>
    </source>
</evidence>
<feature type="transmembrane region" description="Helical" evidence="1">
    <location>
        <begin position="371"/>
        <end position="392"/>
    </location>
</feature>
<feature type="transmembrane region" description="Helical" evidence="1">
    <location>
        <begin position="115"/>
        <end position="134"/>
    </location>
</feature>
<feature type="transmembrane region" description="Helical" evidence="1">
    <location>
        <begin position="227"/>
        <end position="249"/>
    </location>
</feature>
<keyword evidence="1" id="KW-0812">Transmembrane</keyword>
<feature type="transmembrane region" description="Helical" evidence="1">
    <location>
        <begin position="203"/>
        <end position="221"/>
    </location>
</feature>
<accession>A0A0G0QCV8</accession>
<feature type="transmembrane region" description="Helical" evidence="1">
    <location>
        <begin position="141"/>
        <end position="159"/>
    </location>
</feature>
<feature type="transmembrane region" description="Helical" evidence="1">
    <location>
        <begin position="165"/>
        <end position="191"/>
    </location>
</feature>
<dbReference type="Proteomes" id="UP000034687">
    <property type="component" value="Unassembled WGS sequence"/>
</dbReference>
<reference evidence="2 3" key="1">
    <citation type="journal article" date="2015" name="Nature">
        <title>rRNA introns, odd ribosomes, and small enigmatic genomes across a large radiation of phyla.</title>
        <authorList>
            <person name="Brown C.T."/>
            <person name="Hug L.A."/>
            <person name="Thomas B.C."/>
            <person name="Sharon I."/>
            <person name="Castelle C.J."/>
            <person name="Singh A."/>
            <person name="Wilkins M.J."/>
            <person name="Williams K.H."/>
            <person name="Banfield J.F."/>
        </authorList>
    </citation>
    <scope>NUCLEOTIDE SEQUENCE [LARGE SCALE GENOMIC DNA]</scope>
</reference>
<protein>
    <submittedName>
        <fullName evidence="2">Uncharacterized protein</fullName>
    </submittedName>
</protein>